<protein>
    <submittedName>
        <fullName evidence="1">Uncharacterized protein</fullName>
    </submittedName>
</protein>
<dbReference type="VEuPathDB" id="TriTrypDB:BSAL_27190"/>
<reference evidence="2" key="1">
    <citation type="submission" date="2015-09" db="EMBL/GenBank/DDBJ databases">
        <authorList>
            <consortium name="Pathogen Informatics"/>
        </authorList>
    </citation>
    <scope>NUCLEOTIDE SEQUENCE [LARGE SCALE GENOMIC DNA]</scope>
    <source>
        <strain evidence="2">Lake Konstanz</strain>
    </source>
</reference>
<organism evidence="1 2">
    <name type="scientific">Bodo saltans</name>
    <name type="common">Flagellated protozoan</name>
    <dbReference type="NCBI Taxonomy" id="75058"/>
    <lineage>
        <taxon>Eukaryota</taxon>
        <taxon>Discoba</taxon>
        <taxon>Euglenozoa</taxon>
        <taxon>Kinetoplastea</taxon>
        <taxon>Metakinetoplastina</taxon>
        <taxon>Eubodonida</taxon>
        <taxon>Bodonidae</taxon>
        <taxon>Bodo</taxon>
    </lineage>
</organism>
<gene>
    <name evidence="1" type="ORF">BSAL_27190</name>
</gene>
<dbReference type="AlphaFoldDB" id="A0A0S4JGB0"/>
<proteinExistence type="predicted"/>
<dbReference type="Proteomes" id="UP000051952">
    <property type="component" value="Unassembled WGS sequence"/>
</dbReference>
<name>A0A0S4JGB0_BODSA</name>
<keyword evidence="2" id="KW-1185">Reference proteome</keyword>
<sequence length="263" mass="29212">MQETDLIGAPFSKQRLSMTLYDAAKSNEHGVFYEAADPEINLVRPCVMPSALSMRSAYDGDTAVAQSVVKLWEKVHCSLTSGKRNAMEGWEMVVPLLEVIASTLMYEVDKERPVKFCDVWRGAHVQHWAGCEASLLYRPVGKDCVNVWRAGAKEPATEAADDEALRASIKYDTPTLCKAETPTYPSIDGVHTLLERVLPSGTRGVTPVMIQMKADKTVQRHHLVEWAEKAHARAKHLGLKNESYYVGLYVSNKGCGKLEIVHP</sequence>
<evidence type="ECO:0000313" key="1">
    <source>
        <dbReference type="EMBL" id="CUG90522.1"/>
    </source>
</evidence>
<evidence type="ECO:0000313" key="2">
    <source>
        <dbReference type="Proteomes" id="UP000051952"/>
    </source>
</evidence>
<dbReference type="EMBL" id="CYKH01001839">
    <property type="protein sequence ID" value="CUG90522.1"/>
    <property type="molecule type" value="Genomic_DNA"/>
</dbReference>
<accession>A0A0S4JGB0</accession>